<gene>
    <name evidence="4" type="ORF">V8G54_011055</name>
</gene>
<dbReference type="SUPFAM" id="SSF48445">
    <property type="entry name" value="14-3-3 protein"/>
    <property type="match status" value="1"/>
</dbReference>
<evidence type="ECO:0000313" key="5">
    <source>
        <dbReference type="Proteomes" id="UP001374535"/>
    </source>
</evidence>
<evidence type="ECO:0000259" key="3">
    <source>
        <dbReference type="SMART" id="SM00101"/>
    </source>
</evidence>
<protein>
    <recommendedName>
        <fullName evidence="3">14-3-3 domain-containing protein</fullName>
    </recommendedName>
</protein>
<dbReference type="PANTHER" id="PTHR18860">
    <property type="entry name" value="14-3-3 PROTEIN"/>
    <property type="match status" value="1"/>
</dbReference>
<evidence type="ECO:0000256" key="2">
    <source>
        <dbReference type="SAM" id="MobiDB-lite"/>
    </source>
</evidence>
<feature type="region of interest" description="Disordered" evidence="2">
    <location>
        <begin position="33"/>
        <end position="59"/>
    </location>
</feature>
<dbReference type="InterPro" id="IPR036815">
    <property type="entry name" value="14-3-3_dom_sf"/>
</dbReference>
<dbReference type="AlphaFoldDB" id="A0AAQ3S2P7"/>
<dbReference type="InterPro" id="IPR000308">
    <property type="entry name" value="14-3-3"/>
</dbReference>
<dbReference type="Proteomes" id="UP001374535">
    <property type="component" value="Chromosome 4"/>
</dbReference>
<sequence>MACSDFRKICISGFGDNKKENQGLQQLMCSTTFRNQHRSSEGSRDSPENSEEKSEEDIGEVRRNWRKRVGLPTFDGVDPMGWIAQVEKFFDQQSVTEKEKMKLVYICMEGGVASFWFRFWRKKTTHPTWKMFTDALTRRFGGLNRGTVCEELVAEQQEGSVNEDIQELEILVPQALGKLDHSSFSIPVDLGTSIMTGVEADVATERRPDPSSLICAQLGLELTAVNSDCRFYDIVTEQKVFANMDEALEADYNTTMDDMVLGVVQKGEQAMKMSLEDSLEYGLKIRRTAHIESSEEMEQNREELVLWWIQNVVGSQRVLWRILSLIEQKEESRGNELNVKPIRDYRHKVELELCNTCSDIMIILNEHLIPSTNIAESTMFYYKMKEDYYRY</sequence>
<organism evidence="4 5">
    <name type="scientific">Vigna mungo</name>
    <name type="common">Black gram</name>
    <name type="synonym">Phaseolus mungo</name>
    <dbReference type="NCBI Taxonomy" id="3915"/>
    <lineage>
        <taxon>Eukaryota</taxon>
        <taxon>Viridiplantae</taxon>
        <taxon>Streptophyta</taxon>
        <taxon>Embryophyta</taxon>
        <taxon>Tracheophyta</taxon>
        <taxon>Spermatophyta</taxon>
        <taxon>Magnoliopsida</taxon>
        <taxon>eudicotyledons</taxon>
        <taxon>Gunneridae</taxon>
        <taxon>Pentapetalae</taxon>
        <taxon>rosids</taxon>
        <taxon>fabids</taxon>
        <taxon>Fabales</taxon>
        <taxon>Fabaceae</taxon>
        <taxon>Papilionoideae</taxon>
        <taxon>50 kb inversion clade</taxon>
        <taxon>NPAAA clade</taxon>
        <taxon>indigoferoid/millettioid clade</taxon>
        <taxon>Phaseoleae</taxon>
        <taxon>Vigna</taxon>
    </lineage>
</organism>
<evidence type="ECO:0000256" key="1">
    <source>
        <dbReference type="ARBA" id="ARBA00006141"/>
    </source>
</evidence>
<evidence type="ECO:0000313" key="4">
    <source>
        <dbReference type="EMBL" id="WVZ13489.1"/>
    </source>
</evidence>
<feature type="compositionally biased region" description="Basic and acidic residues" evidence="2">
    <location>
        <begin position="38"/>
        <end position="52"/>
    </location>
</feature>
<proteinExistence type="inferred from homology"/>
<dbReference type="Gene3D" id="1.20.190.20">
    <property type="entry name" value="14-3-3 domain"/>
    <property type="match status" value="1"/>
</dbReference>
<dbReference type="EMBL" id="CP144697">
    <property type="protein sequence ID" value="WVZ13489.1"/>
    <property type="molecule type" value="Genomic_DNA"/>
</dbReference>
<dbReference type="PRINTS" id="PR00305">
    <property type="entry name" value="1433ZETA"/>
</dbReference>
<name>A0AAQ3S2P7_VIGMU</name>
<comment type="similarity">
    <text evidence="1">Belongs to the 14-3-3 family.</text>
</comment>
<accession>A0AAQ3S2P7</accession>
<feature type="domain" description="14-3-3" evidence="3">
    <location>
        <begin position="256"/>
        <end position="391"/>
    </location>
</feature>
<keyword evidence="5" id="KW-1185">Reference proteome</keyword>
<dbReference type="InterPro" id="IPR023410">
    <property type="entry name" value="14-3-3_domain"/>
</dbReference>
<reference evidence="4 5" key="1">
    <citation type="journal article" date="2023" name="Life. Sci Alliance">
        <title>Evolutionary insights into 3D genome organization and epigenetic landscape of Vigna mungo.</title>
        <authorList>
            <person name="Junaid A."/>
            <person name="Singh B."/>
            <person name="Bhatia S."/>
        </authorList>
    </citation>
    <scope>NUCLEOTIDE SEQUENCE [LARGE SCALE GENOMIC DNA]</scope>
    <source>
        <strain evidence="4">Urdbean</strain>
    </source>
</reference>
<dbReference type="SMART" id="SM00101">
    <property type="entry name" value="14_3_3"/>
    <property type="match status" value="1"/>
</dbReference>
<dbReference type="Pfam" id="PF00244">
    <property type="entry name" value="14-3-3"/>
    <property type="match status" value="1"/>
</dbReference>